<evidence type="ECO:0000313" key="3">
    <source>
        <dbReference type="Proteomes" id="UP000419138"/>
    </source>
</evidence>
<dbReference type="InterPro" id="IPR038721">
    <property type="entry name" value="IS701-like_DDE_dom"/>
</dbReference>
<gene>
    <name evidence="2" type="ORF">FF041_32675</name>
</gene>
<dbReference type="PANTHER" id="PTHR33627">
    <property type="entry name" value="TRANSPOSASE"/>
    <property type="match status" value="1"/>
</dbReference>
<keyword evidence="3" id="KW-1185">Reference proteome</keyword>
<proteinExistence type="predicted"/>
<comment type="caution">
    <text evidence="2">The sequence shown here is derived from an EMBL/GenBank/DDBJ whole genome shotgun (WGS) entry which is preliminary data.</text>
</comment>
<feature type="domain" description="Transposase IS701-like DDE" evidence="1">
    <location>
        <begin position="21"/>
        <end position="243"/>
    </location>
</feature>
<dbReference type="RefSeq" id="WP_153526013.1">
    <property type="nucleotide sequence ID" value="NZ_JBEPDZ010000028.1"/>
</dbReference>
<dbReference type="Pfam" id="PF13546">
    <property type="entry name" value="DDE_5"/>
    <property type="match status" value="1"/>
</dbReference>
<sequence>MTAHDVNRSRLPISLLAEQIFGHLPRADQRYWARAYLQGLLTTEGKKSVRRIAATVSTSPTASQSMHQFVNASPWEWAPARAELTRWIERQMAPRAWTLDAAVLRKRGDHSCGVHRRFVPSTGRSVNCQLGIGAFLTTETEALPVHWSLLLPGAWAKDEERRSRARIPADATHRTIEQHALDLVDALTDSTHLSAPPIVADLSHHTGVTSLIRGLTARGRDFVVTLPGRTPVIPAGRTAVRQSQATELPAAIEARRLFELKHGGRFRLDAQDAPAGWDGRLERASVTTALVRLPEVRLARQSHHHVYRMFAVHPYAGRRTTRMWLTNMVNRRTEELTALTKLQRRAGLTVQTLENDFGLLDFEGRSYPGWHHHMTLVSAACAYSRLELSDPAPVRTPVLV</sequence>
<reference evidence="2 3" key="1">
    <citation type="submission" date="2019-05" db="EMBL/GenBank/DDBJ databases">
        <title>Comparative genomics and metabolomics analyses of clavulanic acid producing Streptomyces species provides insight into specialized metabolism and evolution of beta-lactam biosynthetic gene clusters.</title>
        <authorList>
            <person name="Moore M.A."/>
            <person name="Cruz-Morales P."/>
            <person name="Barona Gomez F."/>
            <person name="Kapil T."/>
        </authorList>
    </citation>
    <scope>NUCLEOTIDE SEQUENCE [LARGE SCALE GENOMIC DNA]</scope>
    <source>
        <strain evidence="2 3">NRRL 5741</strain>
    </source>
</reference>
<dbReference type="Proteomes" id="UP000419138">
    <property type="component" value="Unassembled WGS sequence"/>
</dbReference>
<dbReference type="AlphaFoldDB" id="A0A646KRN3"/>
<dbReference type="OrthoDB" id="3657225at2"/>
<evidence type="ECO:0000313" key="2">
    <source>
        <dbReference type="EMBL" id="MQT04738.1"/>
    </source>
</evidence>
<name>A0A646KRN3_STRJU</name>
<organism evidence="2 3">
    <name type="scientific">Streptomyces jumonjinensis</name>
    <dbReference type="NCBI Taxonomy" id="1945"/>
    <lineage>
        <taxon>Bacteria</taxon>
        <taxon>Bacillati</taxon>
        <taxon>Actinomycetota</taxon>
        <taxon>Actinomycetes</taxon>
        <taxon>Kitasatosporales</taxon>
        <taxon>Streptomycetaceae</taxon>
        <taxon>Streptomyces</taxon>
    </lineage>
</organism>
<protein>
    <submittedName>
        <fullName evidence="2">Transposase</fullName>
    </submittedName>
</protein>
<dbReference type="PANTHER" id="PTHR33627:SF1">
    <property type="entry name" value="TRANSPOSASE"/>
    <property type="match status" value="1"/>
</dbReference>
<dbReference type="InterPro" id="IPR039365">
    <property type="entry name" value="IS701-like"/>
</dbReference>
<dbReference type="EMBL" id="VCLA01000192">
    <property type="protein sequence ID" value="MQT04738.1"/>
    <property type="molecule type" value="Genomic_DNA"/>
</dbReference>
<accession>A0A646KRN3</accession>
<evidence type="ECO:0000259" key="1">
    <source>
        <dbReference type="Pfam" id="PF13546"/>
    </source>
</evidence>